<evidence type="ECO:0000313" key="3">
    <source>
        <dbReference type="Proteomes" id="UP000396788"/>
    </source>
</evidence>
<reference evidence="2 3" key="1">
    <citation type="submission" date="2019-08" db="EMBL/GenBank/DDBJ databases">
        <authorList>
            <person name="Peeters C."/>
        </authorList>
    </citation>
    <scope>NUCLEOTIDE SEQUENCE [LARGE SCALE GENOMIC DNA]</scope>
    <source>
        <strain evidence="2 3">LMG 31107</strain>
    </source>
</reference>
<organism evidence="2 3">
    <name type="scientific">Pandoraea cepalis</name>
    <dbReference type="NCBI Taxonomy" id="2508294"/>
    <lineage>
        <taxon>Bacteria</taxon>
        <taxon>Pseudomonadati</taxon>
        <taxon>Pseudomonadota</taxon>
        <taxon>Betaproteobacteria</taxon>
        <taxon>Burkholderiales</taxon>
        <taxon>Burkholderiaceae</taxon>
        <taxon>Pandoraea</taxon>
    </lineage>
</organism>
<dbReference type="Proteomes" id="UP000396788">
    <property type="component" value="Unassembled WGS sequence"/>
</dbReference>
<sequence length="104" mass="11837">MKSLLTPNHCMNPIRTIGLALVIFGVFAPSVPQAQPGYRDQGAHHDMRQGDRRERQRAPYDHRHDRERHYNPYGDGGYVYGPPPVVYAPPTSPGITLFLPLEFR</sequence>
<dbReference type="EMBL" id="CABPRY010000003">
    <property type="protein sequence ID" value="VVE00873.1"/>
    <property type="molecule type" value="Genomic_DNA"/>
</dbReference>
<proteinExistence type="predicted"/>
<accession>A0A5E4UMV3</accession>
<evidence type="ECO:0000313" key="2">
    <source>
        <dbReference type="EMBL" id="VVE00873.1"/>
    </source>
</evidence>
<gene>
    <name evidence="2" type="ORF">PCE31107_02140</name>
</gene>
<feature type="region of interest" description="Disordered" evidence="1">
    <location>
        <begin position="34"/>
        <end position="74"/>
    </location>
</feature>
<protein>
    <submittedName>
        <fullName evidence="2">Uncharacterized protein</fullName>
    </submittedName>
</protein>
<dbReference type="AlphaFoldDB" id="A0A5E4UMV3"/>
<feature type="compositionally biased region" description="Basic and acidic residues" evidence="1">
    <location>
        <begin position="41"/>
        <end position="70"/>
    </location>
</feature>
<evidence type="ECO:0000256" key="1">
    <source>
        <dbReference type="SAM" id="MobiDB-lite"/>
    </source>
</evidence>
<name>A0A5E4UMV3_9BURK</name>